<sequence length="298" mass="32939">MENSLLIQAGGVDKILTAQESIAWNQSFLRRLCEGTPWMSPFSVCGTTARHGNLKIEEDFSNFEEMSKLAQSDYRKGGFRNVGKPGVNELLPNSYSNTGFRLSYIDGYGRKKSKERCSISIVSPSYREGINALRGLAFSCDCYGAREVNAAWLESKAIDRTTSLFTQSFISCTSFLIATSVIYRSCRTGKSLSGETLSNEGGPIIGPITYFGKAAIIDVLKDEPDMQPYGDGLLLRLTDEIANAERPEIVARLHAIRRKLQDAGIKSLEQGINRAEWGCDGSSVLQGEPERWERRGGH</sequence>
<proteinExistence type="predicted"/>
<comment type="caution">
    <text evidence="1">The sequence shown here is derived from an EMBL/GenBank/DDBJ whole genome shotgun (WGS) entry which is preliminary data.</text>
</comment>
<dbReference type="Proteomes" id="UP001312908">
    <property type="component" value="Unassembled WGS sequence"/>
</dbReference>
<evidence type="ECO:0000313" key="1">
    <source>
        <dbReference type="EMBL" id="MEE8658337.1"/>
    </source>
</evidence>
<dbReference type="EMBL" id="JAWJZY010000002">
    <property type="protein sequence ID" value="MEE8658337.1"/>
    <property type="molecule type" value="Genomic_DNA"/>
</dbReference>
<evidence type="ECO:0000313" key="2">
    <source>
        <dbReference type="Proteomes" id="UP001312908"/>
    </source>
</evidence>
<gene>
    <name evidence="1" type="ORF">DOFOFD_04865</name>
</gene>
<protein>
    <submittedName>
        <fullName evidence="1">Uncharacterized protein</fullName>
    </submittedName>
</protein>
<accession>A0ABU7U0I6</accession>
<keyword evidence="2" id="KW-1185">Reference proteome</keyword>
<organism evidence="1 2">
    <name type="scientific">Sorlinia euscelidii</name>
    <dbReference type="NCBI Taxonomy" id="3081148"/>
    <lineage>
        <taxon>Bacteria</taxon>
        <taxon>Pseudomonadati</taxon>
        <taxon>Pseudomonadota</taxon>
        <taxon>Alphaproteobacteria</taxon>
        <taxon>Acetobacterales</taxon>
        <taxon>Acetobacteraceae</taxon>
        <taxon>Sorlinia</taxon>
    </lineage>
</organism>
<reference evidence="1 2" key="1">
    <citation type="submission" date="2023-10" db="EMBL/GenBank/DDBJ databases">
        <title>Sorlinia euscelidii gen. nov., sp. nov., an acetic acid bacteria isolated from the gut of Euscelidius variegatus emitter.</title>
        <authorList>
            <person name="Michoud G."/>
            <person name="Marasco R."/>
            <person name="Seferji K."/>
            <person name="Gonella E."/>
            <person name="Garuglieri E."/>
            <person name="Alma A."/>
            <person name="Mapelli F."/>
            <person name="Borin S."/>
            <person name="Daffonchio D."/>
            <person name="Crotti E."/>
        </authorList>
    </citation>
    <scope>NUCLEOTIDE SEQUENCE [LARGE SCALE GENOMIC DNA]</scope>
    <source>
        <strain evidence="1 2">EV16P</strain>
    </source>
</reference>
<name>A0ABU7U0I6_9PROT</name>